<feature type="compositionally biased region" description="Low complexity" evidence="1">
    <location>
        <begin position="98"/>
        <end position="115"/>
    </location>
</feature>
<keyword evidence="4" id="KW-1185">Reference proteome</keyword>
<evidence type="ECO:0000259" key="2">
    <source>
        <dbReference type="Pfam" id="PF08070"/>
    </source>
</evidence>
<evidence type="ECO:0000256" key="1">
    <source>
        <dbReference type="SAM" id="MobiDB-lite"/>
    </source>
</evidence>
<dbReference type="Pfam" id="PF08070">
    <property type="entry name" value="DTHCT"/>
    <property type="match status" value="1"/>
</dbReference>
<dbReference type="Proteomes" id="UP001266305">
    <property type="component" value="Unassembled WGS sequence"/>
</dbReference>
<feature type="region of interest" description="Disordered" evidence="1">
    <location>
        <begin position="178"/>
        <end position="197"/>
    </location>
</feature>
<sequence length="223" mass="24496">MDTLKRKSPPDLWKEDLAAFVEELEAVEAKEKQDEQDEDFVPSDASPPKTKTSSKLNNKEPKLQKSAMSDLEGDDAKDSVPLSSNPPATHFPDETEITNPVSKTNVTVKKTAAKSQSSNTTTSAKKRASPKGTKKDPAFNSGVSQKPDPAKTKNHCKRKPSTSDDSDSNFEKIVCKAVTSKKSKGESDDFHMDFDSDLAPRAKSGWAKKPITYLEESDEDDVF</sequence>
<gene>
    <name evidence="3" type="primary">TOP2A</name>
    <name evidence="3" type="ORF">P7K49_013177</name>
</gene>
<evidence type="ECO:0000313" key="4">
    <source>
        <dbReference type="Proteomes" id="UP001266305"/>
    </source>
</evidence>
<protein>
    <submittedName>
        <fullName evidence="3">DNA topoisomerase 2-alpha</fullName>
    </submittedName>
</protein>
<feature type="region of interest" description="Disordered" evidence="1">
    <location>
        <begin position="25"/>
        <end position="171"/>
    </location>
</feature>
<comment type="caution">
    <text evidence="3">The sequence shown here is derived from an EMBL/GenBank/DDBJ whole genome shotgun (WGS) entry which is preliminary data.</text>
</comment>
<dbReference type="InterPro" id="IPR012542">
    <property type="entry name" value="DTHCT"/>
</dbReference>
<dbReference type="InterPro" id="IPR013757">
    <property type="entry name" value="Topo_IIA_A_a_sf"/>
</dbReference>
<evidence type="ECO:0000313" key="3">
    <source>
        <dbReference type="EMBL" id="KAK2108012.1"/>
    </source>
</evidence>
<proteinExistence type="predicted"/>
<organism evidence="3 4">
    <name type="scientific">Saguinus oedipus</name>
    <name type="common">Cotton-top tamarin</name>
    <name type="synonym">Oedipomidas oedipus</name>
    <dbReference type="NCBI Taxonomy" id="9490"/>
    <lineage>
        <taxon>Eukaryota</taxon>
        <taxon>Metazoa</taxon>
        <taxon>Chordata</taxon>
        <taxon>Craniata</taxon>
        <taxon>Vertebrata</taxon>
        <taxon>Euteleostomi</taxon>
        <taxon>Mammalia</taxon>
        <taxon>Eutheria</taxon>
        <taxon>Euarchontoglires</taxon>
        <taxon>Primates</taxon>
        <taxon>Haplorrhini</taxon>
        <taxon>Platyrrhini</taxon>
        <taxon>Cebidae</taxon>
        <taxon>Callitrichinae</taxon>
        <taxon>Saguinus</taxon>
    </lineage>
</organism>
<accession>A0ABQ9VFJ0</accession>
<dbReference type="EMBL" id="JASSZA010000006">
    <property type="protein sequence ID" value="KAK2108012.1"/>
    <property type="molecule type" value="Genomic_DNA"/>
</dbReference>
<feature type="domain" description="DTHCT" evidence="2">
    <location>
        <begin position="127"/>
        <end position="214"/>
    </location>
</feature>
<feature type="compositionally biased region" description="Basic and acidic residues" evidence="1">
    <location>
        <begin position="183"/>
        <end position="197"/>
    </location>
</feature>
<name>A0ABQ9VFJ0_SAGOE</name>
<reference evidence="3 4" key="1">
    <citation type="submission" date="2023-05" db="EMBL/GenBank/DDBJ databases">
        <title>B98-5 Cell Line De Novo Hybrid Assembly: An Optical Mapping Approach.</title>
        <authorList>
            <person name="Kananen K."/>
            <person name="Auerbach J.A."/>
            <person name="Kautto E."/>
            <person name="Blachly J.S."/>
        </authorList>
    </citation>
    <scope>NUCLEOTIDE SEQUENCE [LARGE SCALE GENOMIC DNA]</scope>
    <source>
        <strain evidence="3">B95-8</strain>
        <tissue evidence="3">Cell line</tissue>
    </source>
</reference>
<dbReference type="Gene3D" id="1.10.268.10">
    <property type="entry name" value="Topoisomerase, domain 3"/>
    <property type="match status" value="1"/>
</dbReference>